<dbReference type="STRING" id="174720.A0A0N5CDZ7"/>
<dbReference type="Proteomes" id="UP000046392">
    <property type="component" value="Unplaced"/>
</dbReference>
<reference evidence="2" key="1">
    <citation type="submission" date="2017-02" db="UniProtKB">
        <authorList>
            <consortium name="WormBaseParasite"/>
        </authorList>
    </citation>
    <scope>IDENTIFICATION</scope>
</reference>
<evidence type="ECO:0000313" key="2">
    <source>
        <dbReference type="WBParaSite" id="SPAL_0001608700.1"/>
    </source>
</evidence>
<protein>
    <submittedName>
        <fullName evidence="2">Formin 2</fullName>
    </submittedName>
</protein>
<dbReference type="WBParaSite" id="SPAL_0001608700.1">
    <property type="protein sequence ID" value="SPAL_0001608700.1"/>
    <property type="gene ID" value="SPAL_0001608700"/>
</dbReference>
<proteinExistence type="predicted"/>
<sequence>MDLKPSISNTGENEVIYLNTDKVVDEIKIKNKVMINTSNGHDSFSKEDFQTRRRQRIIRNKGDLIQSNNKFWHNTSRGVKNGVVNDNVVENLSVTFKCYSDDELYEILKDISILNNGKICIKTLYHTIRQTMLNSKNRTIVMDEYSMSLDYIATRFILHEVYEPVEYGFIIKIALLEDGKRFDLVKENKILKAAFVIIMTRMRMSYSGSLLKTALNYVKIVIFDKLLPVENKTKEINDVIFDAFQVLRDLGNYILETNNVLYGKSRYNLEKNLIPLAEWQRPSYTKLRSLRDDKICQRYKYLYHGIKDYCEIPIVDYIDYYDMDDNNKYIASLLYIDECLQNGRRLENRYKESENGRCENKLQESYLAISIIIYGYKDYFDYFYNILGLQYLYEVLRCNSLTLKNIHLIILDLLKIWLNNEDMHGKFNSSELISIVVSPIMEFADVSSIRLRSNKSEYLVMALNHGSFIMNELLDNWSMIYFLFDNDKDDISTTGRRIQEIVNMSIDVHIHFHEGISFINNIVQKILGMDDHKLDFSTWDEAYDFFITHLQPDKFDASLGNAFVASDGENLKLLKDIKTGKQDEIGVSKIFFYYRFSTLLRNGMLKWIISTSIVNYDNSETFKSLLLLFKCFEIQAQIFPNQHTLDLESIQKIIDIHVKDIIKTSSFENENYRYTFSRSVRHNVSVLSRRLNELLEIYRPSLLYNNTLYNLKHFVCIGRKAMRIYCVEEDTLKFANIERILLESNQSIRKISYGDSKKNIDNIEMDPIINYLEYACNKGIFRNYLAENPMLRHKLIEWLQLSMPDREYFLSTYQVKNKIPLEEHCRKKENIIKLFKMAISYSKTYPDFKDFFIAYLKYFIDDFEINNHVSSPLTINNLIYQQGHIYFGFLSYIFETEDEKLYELIKKLMLKFLKLIREDSTGVITQLIIAVLNYEGPHSKLAFTIIETTIIYNRKKMGLWCLDFLNLLLNITDDDCIIEKIFQVLSNVILELSTNCALRLLEIVVFHRKKIKDINQLINIHHINNVEKLDFYNLFAKYLPYSCEYYFVAHLDEAKNDLKDFIEVHFSKLYCYVKNVINNELDSRYKKNSKGKFERAHYAKRANKSSTIPSTIIDMFTSHEIGTQFIIQHDIFSKFYKYIEGECIYAEDNIIESSIILIGLYMKNISESDHIKYKDSGINDYKNAIETLTNIWKSSKLIHLKGLALYALNLIPNCLNFDTSKEVFINTISFCEMNEYDEIKNDSGYMETTDISSINSLSKRGKIKLNNFLNLSNYCATECTLIRLILPLNNNI</sequence>
<organism evidence="1 2">
    <name type="scientific">Strongyloides papillosus</name>
    <name type="common">Intestinal threadworm</name>
    <dbReference type="NCBI Taxonomy" id="174720"/>
    <lineage>
        <taxon>Eukaryota</taxon>
        <taxon>Metazoa</taxon>
        <taxon>Ecdysozoa</taxon>
        <taxon>Nematoda</taxon>
        <taxon>Chromadorea</taxon>
        <taxon>Rhabditida</taxon>
        <taxon>Tylenchina</taxon>
        <taxon>Panagrolaimomorpha</taxon>
        <taxon>Strongyloidoidea</taxon>
        <taxon>Strongyloididae</taxon>
        <taxon>Strongyloides</taxon>
    </lineage>
</organism>
<name>A0A0N5CDZ7_STREA</name>
<keyword evidence="1" id="KW-1185">Reference proteome</keyword>
<accession>A0A0N5CDZ7</accession>
<evidence type="ECO:0000313" key="1">
    <source>
        <dbReference type="Proteomes" id="UP000046392"/>
    </source>
</evidence>